<evidence type="ECO:0000313" key="3">
    <source>
        <dbReference type="Proteomes" id="UP000578077"/>
    </source>
</evidence>
<reference evidence="2 3" key="1">
    <citation type="submission" date="2020-08" db="EMBL/GenBank/DDBJ databases">
        <title>Sequencing the genomes of 1000 actinobacteria strains.</title>
        <authorList>
            <person name="Klenk H.-P."/>
        </authorList>
    </citation>
    <scope>NUCLEOTIDE SEQUENCE [LARGE SCALE GENOMIC DNA]</scope>
    <source>
        <strain evidence="2 3">DSM 44593</strain>
    </source>
</reference>
<feature type="compositionally biased region" description="Low complexity" evidence="1">
    <location>
        <begin position="95"/>
        <end position="121"/>
    </location>
</feature>
<feature type="region of interest" description="Disordered" evidence="1">
    <location>
        <begin position="86"/>
        <end position="177"/>
    </location>
</feature>
<evidence type="ECO:0000256" key="1">
    <source>
        <dbReference type="SAM" id="MobiDB-lite"/>
    </source>
</evidence>
<name>A0A841EI12_9ACTN</name>
<sequence>MTAIPDAQLGPGGHDPHGYLNHRFGATWHITCEPTPGGWYWTATRRRPAPADATAHGVCDRHAGGMRPAELWTWLQEQETAWQHWQNARRTGSTAGAAHCPPGGPGSATTPTRSTSPSSPGADDTRPHPPAFSRTRPGIRTSAGRKPTTSTTAPPNSGCPGGFLKLPRGRRSGARPLAALPVRLGRVRSGFARMRRHTARNPQ</sequence>
<proteinExistence type="predicted"/>
<accession>A0A841EI12</accession>
<keyword evidence="3" id="KW-1185">Reference proteome</keyword>
<organism evidence="2 3">
    <name type="scientific">Streptomonospora salina</name>
    <dbReference type="NCBI Taxonomy" id="104205"/>
    <lineage>
        <taxon>Bacteria</taxon>
        <taxon>Bacillati</taxon>
        <taxon>Actinomycetota</taxon>
        <taxon>Actinomycetes</taxon>
        <taxon>Streptosporangiales</taxon>
        <taxon>Nocardiopsidaceae</taxon>
        <taxon>Streptomonospora</taxon>
    </lineage>
</organism>
<dbReference type="EMBL" id="JACHLY010000001">
    <property type="protein sequence ID" value="MBB5999051.1"/>
    <property type="molecule type" value="Genomic_DNA"/>
</dbReference>
<comment type="caution">
    <text evidence="2">The sequence shown here is derived from an EMBL/GenBank/DDBJ whole genome shotgun (WGS) entry which is preliminary data.</text>
</comment>
<dbReference type="Proteomes" id="UP000578077">
    <property type="component" value="Unassembled WGS sequence"/>
</dbReference>
<dbReference type="AlphaFoldDB" id="A0A841EI12"/>
<gene>
    <name evidence="2" type="ORF">HNR25_002802</name>
</gene>
<protein>
    <submittedName>
        <fullName evidence="2">Uncharacterized protein</fullName>
    </submittedName>
</protein>
<evidence type="ECO:0000313" key="2">
    <source>
        <dbReference type="EMBL" id="MBB5999051.1"/>
    </source>
</evidence>